<dbReference type="EMBL" id="CP041345">
    <property type="protein sequence ID" value="QKG80258.1"/>
    <property type="molecule type" value="Genomic_DNA"/>
</dbReference>
<dbReference type="KEGG" id="ttz:FHG85_08285"/>
<keyword evidence="2 3" id="KW-0802">TPR repeat</keyword>
<sequence length="639" mass="72837">MQKRNRLTILIILASWLTSFSSWAQFNKAYFFYKGEELISKGNYSEAIPILNTLLNSDSTIHEGWFLRGVARYYQGDLVGAQRDFSKCLNINPLFSQAYQYRAMALEQAGKSQQALANILKALELRPNSAQYLFTYGVILFQQEKYKDAINAFNRVIMADSRIPDAWLNRGTSKLLLADSTGALNDYSAAIGLNPFSPNAYIRRGALYAQQKKYDLALKDLNEAIKLDSTKAQSYFTRALVYYYKKNRSNALADLNKVLELEPRNTLALFNRAIISYEDGIPEEAINDLTRLSSIIPTNVLVQYYLANIRNERGYLETALENINKAIELFPQFANAYLLRSEIKSKQGDLAGAATDMQKGRELAKKFKDHEDKSLYSIIDSTGKIKKLLSLNEELDINLLINTEQLKSRIVTITYPLIILKTDIVENTKPIAWQSSMLRKQLETDTDSILLYFDYDNKNTQQKILKHIPQKGTIHHAIYCFQNNRFNDALTEIDSLKQLDSTNTLLKIASVIARIKMAKFVESIRKQSDYHSNNESQSKILNLSTSINDLKEIEKKNDYEGIIPYNIGVLFMHTGDEHAALTWFTKAIEKNELLHGAWYNRGLANLISNKPEMGCSDLRRAVDLGNEQAAEVVARFCKK</sequence>
<proteinExistence type="predicted"/>
<dbReference type="Pfam" id="PF12569">
    <property type="entry name" value="NatA_aux_su"/>
    <property type="match status" value="1"/>
</dbReference>
<feature type="repeat" description="TPR" evidence="3">
    <location>
        <begin position="198"/>
        <end position="231"/>
    </location>
</feature>
<evidence type="ECO:0000256" key="1">
    <source>
        <dbReference type="ARBA" id="ARBA00022737"/>
    </source>
</evidence>
<feature type="chain" id="PRO_5029856330" evidence="4">
    <location>
        <begin position="25"/>
        <end position="639"/>
    </location>
</feature>
<dbReference type="InterPro" id="IPR050498">
    <property type="entry name" value="Ycf3"/>
</dbReference>
<feature type="repeat" description="TPR" evidence="3">
    <location>
        <begin position="96"/>
        <end position="129"/>
    </location>
</feature>
<dbReference type="InterPro" id="IPR021183">
    <property type="entry name" value="NatA_aux_su"/>
</dbReference>
<feature type="signal peptide" evidence="4">
    <location>
        <begin position="1"/>
        <end position="24"/>
    </location>
</feature>
<evidence type="ECO:0000256" key="2">
    <source>
        <dbReference type="ARBA" id="ARBA00022803"/>
    </source>
</evidence>
<feature type="repeat" description="TPR" evidence="3">
    <location>
        <begin position="232"/>
        <end position="265"/>
    </location>
</feature>
<dbReference type="SMART" id="SM00028">
    <property type="entry name" value="TPR"/>
    <property type="match status" value="12"/>
</dbReference>
<dbReference type="Pfam" id="PF13432">
    <property type="entry name" value="TPR_16"/>
    <property type="match status" value="2"/>
</dbReference>
<dbReference type="PANTHER" id="PTHR44858">
    <property type="entry name" value="TETRATRICOPEPTIDE REPEAT PROTEIN 6"/>
    <property type="match status" value="1"/>
</dbReference>
<dbReference type="InterPro" id="IPR019734">
    <property type="entry name" value="TPR_rpt"/>
</dbReference>
<dbReference type="Gene3D" id="1.25.40.10">
    <property type="entry name" value="Tetratricopeptide repeat domain"/>
    <property type="match status" value="5"/>
</dbReference>
<evidence type="ECO:0000256" key="3">
    <source>
        <dbReference type="PROSITE-ProRule" id="PRU00339"/>
    </source>
</evidence>
<gene>
    <name evidence="5" type="ORF">FHG85_08285</name>
</gene>
<dbReference type="Pfam" id="PF00515">
    <property type="entry name" value="TPR_1"/>
    <property type="match status" value="1"/>
</dbReference>
<name>A0A7D4BEV6_9BACT</name>
<dbReference type="PANTHER" id="PTHR44858:SF1">
    <property type="entry name" value="UDP-N-ACETYLGLUCOSAMINE--PEPTIDE N-ACETYLGLUCOSAMINYLTRANSFERASE SPINDLY-RELATED"/>
    <property type="match status" value="1"/>
</dbReference>
<keyword evidence="6" id="KW-1185">Reference proteome</keyword>
<evidence type="ECO:0000256" key="4">
    <source>
        <dbReference type="SAM" id="SignalP"/>
    </source>
</evidence>
<organism evidence="5 6">
    <name type="scientific">Tenuifilum thalassicum</name>
    <dbReference type="NCBI Taxonomy" id="2590900"/>
    <lineage>
        <taxon>Bacteria</taxon>
        <taxon>Pseudomonadati</taxon>
        <taxon>Bacteroidota</taxon>
        <taxon>Bacteroidia</taxon>
        <taxon>Bacteroidales</taxon>
        <taxon>Tenuifilaceae</taxon>
        <taxon>Tenuifilum</taxon>
    </lineage>
</organism>
<reference evidence="5 6" key="1">
    <citation type="submission" date="2019-07" db="EMBL/GenBank/DDBJ databases">
        <title>Thalassofilum flectens gen. nov., sp. nov., a novel moderate thermophilic anaerobe from a shallow sea hot spring in Kunashir Island (Russia), representing a new family in the order Bacteroidales, and proposal of Thalassofilacea fam. nov.</title>
        <authorList>
            <person name="Kochetkova T.V."/>
            <person name="Podosokorskaya O.A."/>
            <person name="Novikov A."/>
            <person name="Elcheninov A.G."/>
            <person name="Toshchakov S.V."/>
            <person name="Kublanov I.V."/>
        </authorList>
    </citation>
    <scope>NUCLEOTIDE SEQUENCE [LARGE SCALE GENOMIC DNA]</scope>
    <source>
        <strain evidence="5 6">38-H</strain>
    </source>
</reference>
<dbReference type="SUPFAM" id="SSF48452">
    <property type="entry name" value="TPR-like"/>
    <property type="match status" value="3"/>
</dbReference>
<keyword evidence="4" id="KW-0732">Signal</keyword>
<feature type="repeat" description="TPR" evidence="3">
    <location>
        <begin position="130"/>
        <end position="163"/>
    </location>
</feature>
<keyword evidence="1" id="KW-0677">Repeat</keyword>
<dbReference type="RefSeq" id="WP_173074837.1">
    <property type="nucleotide sequence ID" value="NZ_CP041345.1"/>
</dbReference>
<protein>
    <submittedName>
        <fullName evidence="5">Tetratricopeptide repeat protein</fullName>
    </submittedName>
</protein>
<dbReference type="AlphaFoldDB" id="A0A7D4BEV6"/>
<dbReference type="InterPro" id="IPR011990">
    <property type="entry name" value="TPR-like_helical_dom_sf"/>
</dbReference>
<accession>A0A7D4BEV6</accession>
<dbReference type="PROSITE" id="PS50005">
    <property type="entry name" value="TPR"/>
    <property type="match status" value="4"/>
</dbReference>
<evidence type="ECO:0000313" key="5">
    <source>
        <dbReference type="EMBL" id="QKG80258.1"/>
    </source>
</evidence>
<dbReference type="Proteomes" id="UP000500961">
    <property type="component" value="Chromosome"/>
</dbReference>
<evidence type="ECO:0000313" key="6">
    <source>
        <dbReference type="Proteomes" id="UP000500961"/>
    </source>
</evidence>